<name>A0A543ARA9_9ACTN</name>
<keyword evidence="3" id="KW-1185">Reference proteome</keyword>
<organism evidence="2 3">
    <name type="scientific">Stackebrandtia endophytica</name>
    <dbReference type="NCBI Taxonomy" id="1496996"/>
    <lineage>
        <taxon>Bacteria</taxon>
        <taxon>Bacillati</taxon>
        <taxon>Actinomycetota</taxon>
        <taxon>Actinomycetes</taxon>
        <taxon>Glycomycetales</taxon>
        <taxon>Glycomycetaceae</taxon>
        <taxon>Stackebrandtia</taxon>
    </lineage>
</organism>
<reference evidence="2 3" key="1">
    <citation type="submission" date="2019-06" db="EMBL/GenBank/DDBJ databases">
        <title>Sequencing the genomes of 1000 actinobacteria strains.</title>
        <authorList>
            <person name="Klenk H.-P."/>
        </authorList>
    </citation>
    <scope>NUCLEOTIDE SEQUENCE [LARGE SCALE GENOMIC DNA]</scope>
    <source>
        <strain evidence="2 3">DSM 45928</strain>
    </source>
</reference>
<dbReference type="InParanoid" id="A0A543ARA9"/>
<dbReference type="GO" id="GO:0016020">
    <property type="term" value="C:membrane"/>
    <property type="evidence" value="ECO:0007669"/>
    <property type="project" value="TreeGrafter"/>
</dbReference>
<comment type="caution">
    <text evidence="2">The sequence shown here is derived from an EMBL/GenBank/DDBJ whole genome shotgun (WGS) entry which is preliminary data.</text>
</comment>
<dbReference type="OrthoDB" id="5513277at2"/>
<accession>A0A543ARA9</accession>
<dbReference type="Proteomes" id="UP000317043">
    <property type="component" value="Unassembled WGS sequence"/>
</dbReference>
<protein>
    <submittedName>
        <fullName evidence="2">Pimeloyl-ACP methyl ester carboxylesterase</fullName>
    </submittedName>
</protein>
<dbReference type="Pfam" id="PF00561">
    <property type="entry name" value="Abhydrolase_1"/>
    <property type="match status" value="1"/>
</dbReference>
<feature type="domain" description="AB hydrolase-1" evidence="1">
    <location>
        <begin position="58"/>
        <end position="158"/>
    </location>
</feature>
<dbReference type="AlphaFoldDB" id="A0A543ARA9"/>
<dbReference type="PANTHER" id="PTHR43798:SF33">
    <property type="entry name" value="HYDROLASE, PUTATIVE (AFU_ORTHOLOGUE AFUA_2G14860)-RELATED"/>
    <property type="match status" value="1"/>
</dbReference>
<dbReference type="InterPro" id="IPR000073">
    <property type="entry name" value="AB_hydrolase_1"/>
</dbReference>
<dbReference type="InterPro" id="IPR029058">
    <property type="entry name" value="AB_hydrolase_fold"/>
</dbReference>
<evidence type="ECO:0000259" key="1">
    <source>
        <dbReference type="Pfam" id="PF00561"/>
    </source>
</evidence>
<evidence type="ECO:0000313" key="3">
    <source>
        <dbReference type="Proteomes" id="UP000317043"/>
    </source>
</evidence>
<dbReference type="RefSeq" id="WP_142034732.1">
    <property type="nucleotide sequence ID" value="NZ_JBHTGS010000002.1"/>
</dbReference>
<sequence length="306" mass="34156">MKAQVSEFRTPTDEQRFRETYTELVERHWPAVPRTELDVPTDFGTTRVRRSGDRPGTPIVMLHPTMGGSIGLYPFIEPLTRHRVVYTPDTMGTPGHNDQTKPIVGPRDLAAWLDQTLDALGLDRVHLAGYSKGGYVACLAAALSTRPDRVATLTLLEPGGAIGDIRKSTMAGLAVSGIRLMFTRDKREGMKRIGRWLNGGSHELSDDILDYARLGATRFRHRNPWPRKLPDHQLQRIAAPTHLLLGGRSRLYDPRALADRAERLLPDLTTHIVAQGGHGFGYDAPEETMTRVLTFIADRESRPTRS</sequence>
<dbReference type="EMBL" id="VFOW01000001">
    <property type="protein sequence ID" value="TQL75112.1"/>
    <property type="molecule type" value="Genomic_DNA"/>
</dbReference>
<dbReference type="PANTHER" id="PTHR43798">
    <property type="entry name" value="MONOACYLGLYCEROL LIPASE"/>
    <property type="match status" value="1"/>
</dbReference>
<dbReference type="InterPro" id="IPR050266">
    <property type="entry name" value="AB_hydrolase_sf"/>
</dbReference>
<dbReference type="SUPFAM" id="SSF53474">
    <property type="entry name" value="alpha/beta-Hydrolases"/>
    <property type="match status" value="1"/>
</dbReference>
<evidence type="ECO:0000313" key="2">
    <source>
        <dbReference type="EMBL" id="TQL75112.1"/>
    </source>
</evidence>
<gene>
    <name evidence="2" type="ORF">FB566_0604</name>
</gene>
<dbReference type="GO" id="GO:0003824">
    <property type="term" value="F:catalytic activity"/>
    <property type="evidence" value="ECO:0007669"/>
    <property type="project" value="UniProtKB-ARBA"/>
</dbReference>
<proteinExistence type="predicted"/>
<dbReference type="Gene3D" id="3.40.50.1820">
    <property type="entry name" value="alpha/beta hydrolase"/>
    <property type="match status" value="1"/>
</dbReference>